<dbReference type="HOGENOM" id="CLU_061176_1_0_9"/>
<dbReference type="PANTHER" id="PTHR48079">
    <property type="entry name" value="PROTEIN YEEZ"/>
    <property type="match status" value="1"/>
</dbReference>
<proteinExistence type="predicted"/>
<dbReference type="EMBL" id="JFBU01000001">
    <property type="protein sequence ID" value="EXG83235.1"/>
    <property type="molecule type" value="Genomic_DNA"/>
</dbReference>
<keyword evidence="3" id="KW-1185">Reference proteome</keyword>
<dbReference type="GO" id="GO:0004029">
    <property type="term" value="F:aldehyde dehydrogenase (NAD+) activity"/>
    <property type="evidence" value="ECO:0007669"/>
    <property type="project" value="TreeGrafter"/>
</dbReference>
<dbReference type="InterPro" id="IPR001509">
    <property type="entry name" value="Epimerase_deHydtase"/>
</dbReference>
<evidence type="ECO:0000259" key="1">
    <source>
        <dbReference type="Pfam" id="PF01370"/>
    </source>
</evidence>
<name>A0A010YSU6_9BACL</name>
<evidence type="ECO:0000313" key="2">
    <source>
        <dbReference type="EMBL" id="EXG83235.1"/>
    </source>
</evidence>
<dbReference type="InterPro" id="IPR051783">
    <property type="entry name" value="NAD(P)-dependent_oxidoreduct"/>
</dbReference>
<feature type="domain" description="NAD-dependent epimerase/dehydratase" evidence="1">
    <location>
        <begin position="5"/>
        <end position="205"/>
    </location>
</feature>
<dbReference type="Pfam" id="PF01370">
    <property type="entry name" value="Epimerase"/>
    <property type="match status" value="1"/>
</dbReference>
<dbReference type="AlphaFoldDB" id="A0A010YSU6"/>
<dbReference type="PANTHER" id="PTHR48079:SF6">
    <property type="entry name" value="NAD(P)-BINDING DOMAIN-CONTAINING PROTEIN-RELATED"/>
    <property type="match status" value="1"/>
</dbReference>
<accession>A0A010YSU6</accession>
<dbReference type="GO" id="GO:0005737">
    <property type="term" value="C:cytoplasm"/>
    <property type="evidence" value="ECO:0007669"/>
    <property type="project" value="TreeGrafter"/>
</dbReference>
<dbReference type="RefSeq" id="WP_037282565.1">
    <property type="nucleotide sequence ID" value="NZ_KK073875.1"/>
</dbReference>
<gene>
    <name evidence="2" type="ORF">SacsacDRAFT_0200</name>
</gene>
<dbReference type="SUPFAM" id="SSF51735">
    <property type="entry name" value="NAD(P)-binding Rossmann-fold domains"/>
    <property type="match status" value="1"/>
</dbReference>
<protein>
    <submittedName>
        <fullName evidence="2">Nucleoside-diphosphate-sugar epimerase</fullName>
    </submittedName>
</protein>
<dbReference type="Proteomes" id="UP000053380">
    <property type="component" value="Unassembled WGS sequence"/>
</dbReference>
<dbReference type="PATRIC" id="fig|915437.3.peg.207"/>
<dbReference type="OrthoDB" id="9809586at2"/>
<organism evidence="2 3">
    <name type="scientific">Saccharibacillus sacchari DSM 19268</name>
    <dbReference type="NCBI Taxonomy" id="915437"/>
    <lineage>
        <taxon>Bacteria</taxon>
        <taxon>Bacillati</taxon>
        <taxon>Bacillota</taxon>
        <taxon>Bacilli</taxon>
        <taxon>Bacillales</taxon>
        <taxon>Paenibacillaceae</taxon>
        <taxon>Saccharibacillus</taxon>
    </lineage>
</organism>
<comment type="caution">
    <text evidence="2">The sequence shown here is derived from an EMBL/GenBank/DDBJ whole genome shotgun (WGS) entry which is preliminary data.</text>
</comment>
<reference evidence="2 3" key="1">
    <citation type="submission" date="2013-07" db="EMBL/GenBank/DDBJ databases">
        <authorList>
            <consortium name="DOE Joint Genome Institute"/>
            <person name="Anderson I."/>
            <person name="Huntemann M."/>
            <person name="Han J."/>
            <person name="Chen A."/>
            <person name="Kyrpides N."/>
            <person name="Mavromatis K."/>
            <person name="Markowitz V."/>
            <person name="Palaniappan K."/>
            <person name="Ivanova N."/>
            <person name="Schaumberg A."/>
            <person name="Pati A."/>
            <person name="Liolios K."/>
            <person name="Nordberg H.P."/>
            <person name="Cantor M.N."/>
            <person name="Hua S.X."/>
            <person name="Woyke T."/>
        </authorList>
    </citation>
    <scope>NUCLEOTIDE SEQUENCE [LARGE SCALE GENOMIC DNA]</scope>
    <source>
        <strain evidence="2 3">DSM 19268</strain>
    </source>
</reference>
<dbReference type="InterPro" id="IPR036291">
    <property type="entry name" value="NAD(P)-bd_dom_sf"/>
</dbReference>
<evidence type="ECO:0000313" key="3">
    <source>
        <dbReference type="Proteomes" id="UP000053380"/>
    </source>
</evidence>
<dbReference type="Gene3D" id="3.40.50.720">
    <property type="entry name" value="NAD(P)-binding Rossmann-like Domain"/>
    <property type="match status" value="1"/>
</dbReference>
<sequence>MTQNVLVLGGTRFFGKVLVDKLLEAGHAVTIATRGNTEDPFGDRVERIKVDRTDEAALAAATEDRRFDVVYDNICYTADEARAAIRVFEGKVGHYVLTSSLSVYGTGSADMHEGLLDTAALEVPPSPVGQVSYGEGKAQAEAVFFREAPFPASAARFPIVLGPNDYTKRLHFHVDRIKNGVSFVMPNTEARICFIHEEEAADFLKWLGESGVTGPFNAASAGKPKLRKLLATIDQEAGGAVIVLSEGPDSEASPFGIPDDWAMDTSKAEHAGFVFRKLDDWLPGLIGMIAREEA</sequence>